<dbReference type="KEGG" id="nia:A8C56_11060"/>
<name>A0A1A9I1A4_9BACT</name>
<evidence type="ECO:0000313" key="2">
    <source>
        <dbReference type="EMBL" id="ANH81447.1"/>
    </source>
</evidence>
<accession>A0A1A9I1A4</accession>
<keyword evidence="1" id="KW-0732">Signal</keyword>
<proteinExistence type="predicted"/>
<reference evidence="2 3" key="1">
    <citation type="submission" date="2016-05" db="EMBL/GenBank/DDBJ databases">
        <title>Niabella ginsenosidivorans BS26 whole genome sequencing.</title>
        <authorList>
            <person name="Im W.T."/>
            <person name="Siddiqi M.Z."/>
        </authorList>
    </citation>
    <scope>NUCLEOTIDE SEQUENCE [LARGE SCALE GENOMIC DNA]</scope>
    <source>
        <strain evidence="2 3">BS26</strain>
    </source>
</reference>
<evidence type="ECO:0000313" key="3">
    <source>
        <dbReference type="Proteomes" id="UP000077667"/>
    </source>
</evidence>
<dbReference type="Gene3D" id="2.120.10.30">
    <property type="entry name" value="TolB, C-terminal domain"/>
    <property type="match status" value="1"/>
</dbReference>
<feature type="chain" id="PRO_5008389707" evidence="1">
    <location>
        <begin position="22"/>
        <end position="321"/>
    </location>
</feature>
<dbReference type="Proteomes" id="UP000077667">
    <property type="component" value="Chromosome"/>
</dbReference>
<sequence length="321" mass="35832">MNYNRMILFLFLLLGSTPAEAAHMPGRALHDTLPRLLGAGIISTGGYETHACFTPSGDTVYFLQCRPDLAACAICVSYKKKEVWSPPVVVPFSGKYLDVDPFVTKDGTTMYFVSDRPVHKKDTLNSSWDIWKTELKNGRWQDPVHLEAPVNSEANEYYPSLADNGTLVFGSSRKSGKGGADIYRTELVNGRYSNVENMGDSINTTDNEYEAFIAPDESYLIFMATYPNGLGNADFYVSYKAGKDWTKARKLGAPVNSPATEWAPKVTRDGRYFYFGSTRSDPAPVPDQPQDLRGFRDRICQPGNGLGDIYYIDFKVLEKNK</sequence>
<dbReference type="SUPFAM" id="SSF82171">
    <property type="entry name" value="DPP6 N-terminal domain-like"/>
    <property type="match status" value="1"/>
</dbReference>
<protein>
    <submittedName>
        <fullName evidence="2">Uncharacterized protein</fullName>
    </submittedName>
</protein>
<dbReference type="InterPro" id="IPR011659">
    <property type="entry name" value="WD40"/>
</dbReference>
<gene>
    <name evidence="2" type="ORF">A8C56_11060</name>
</gene>
<dbReference type="Pfam" id="PF07676">
    <property type="entry name" value="PD40"/>
    <property type="match status" value="2"/>
</dbReference>
<dbReference type="RefSeq" id="WP_067755773.1">
    <property type="nucleotide sequence ID" value="NZ_CP015772.1"/>
</dbReference>
<keyword evidence="3" id="KW-1185">Reference proteome</keyword>
<dbReference type="InterPro" id="IPR011042">
    <property type="entry name" value="6-blade_b-propeller_TolB-like"/>
</dbReference>
<evidence type="ECO:0000256" key="1">
    <source>
        <dbReference type="SAM" id="SignalP"/>
    </source>
</evidence>
<dbReference type="EMBL" id="CP015772">
    <property type="protein sequence ID" value="ANH81447.1"/>
    <property type="molecule type" value="Genomic_DNA"/>
</dbReference>
<feature type="signal peptide" evidence="1">
    <location>
        <begin position="1"/>
        <end position="21"/>
    </location>
</feature>
<dbReference type="AlphaFoldDB" id="A0A1A9I1A4"/>
<organism evidence="2 3">
    <name type="scientific">Niabella ginsenosidivorans</name>
    <dbReference type="NCBI Taxonomy" id="1176587"/>
    <lineage>
        <taxon>Bacteria</taxon>
        <taxon>Pseudomonadati</taxon>
        <taxon>Bacteroidota</taxon>
        <taxon>Chitinophagia</taxon>
        <taxon>Chitinophagales</taxon>
        <taxon>Chitinophagaceae</taxon>
        <taxon>Niabella</taxon>
    </lineage>
</organism>
<dbReference type="STRING" id="1176587.A8C56_11060"/>